<evidence type="ECO:0000256" key="1">
    <source>
        <dbReference type="SAM" id="MobiDB-lite"/>
    </source>
</evidence>
<evidence type="ECO:0000313" key="2">
    <source>
        <dbReference type="EMBL" id="KIM92989.1"/>
    </source>
</evidence>
<dbReference type="GO" id="GO:0005634">
    <property type="term" value="C:nucleus"/>
    <property type="evidence" value="ECO:0007669"/>
    <property type="project" value="EnsemblFungi"/>
</dbReference>
<reference evidence="2 3" key="1">
    <citation type="submission" date="2014-04" db="EMBL/GenBank/DDBJ databases">
        <authorList>
            <consortium name="DOE Joint Genome Institute"/>
            <person name="Kuo A."/>
            <person name="Martino E."/>
            <person name="Perotto S."/>
            <person name="Kohler A."/>
            <person name="Nagy L.G."/>
            <person name="Floudas D."/>
            <person name="Copeland A."/>
            <person name="Barry K.W."/>
            <person name="Cichocki N."/>
            <person name="Veneault-Fourrey C."/>
            <person name="LaButti K."/>
            <person name="Lindquist E.A."/>
            <person name="Lipzen A."/>
            <person name="Lundell T."/>
            <person name="Morin E."/>
            <person name="Murat C."/>
            <person name="Sun H."/>
            <person name="Tunlid A."/>
            <person name="Henrissat B."/>
            <person name="Grigoriev I.V."/>
            <person name="Hibbett D.S."/>
            <person name="Martin F."/>
            <person name="Nordberg H.P."/>
            <person name="Cantor M.N."/>
            <person name="Hua S.X."/>
        </authorList>
    </citation>
    <scope>NUCLEOTIDE SEQUENCE [LARGE SCALE GENOMIC DNA]</scope>
    <source>
        <strain evidence="2 3">Zn</strain>
    </source>
</reference>
<dbReference type="InterPro" id="IPR006551">
    <property type="entry name" value="Polynucleotide_phosphatase"/>
</dbReference>
<dbReference type="GO" id="GO:0000012">
    <property type="term" value="P:single strand break repair"/>
    <property type="evidence" value="ECO:0007669"/>
    <property type="project" value="EnsemblFungi"/>
</dbReference>
<dbReference type="Gene3D" id="3.40.50.300">
    <property type="entry name" value="P-loop containing nucleotide triphosphate hydrolases"/>
    <property type="match status" value="1"/>
</dbReference>
<accession>A0A0C3GN48</accession>
<dbReference type="Pfam" id="PF08645">
    <property type="entry name" value="PNK3P"/>
    <property type="match status" value="1"/>
</dbReference>
<dbReference type="AlphaFoldDB" id="A0A0C3GN48"/>
<dbReference type="GO" id="GO:0046404">
    <property type="term" value="F:ATP-dependent polydeoxyribonucleotide 5'-hydroxyl-kinase activity"/>
    <property type="evidence" value="ECO:0007669"/>
    <property type="project" value="EnsemblFungi"/>
</dbReference>
<dbReference type="InParanoid" id="A0A0C3GN48"/>
<dbReference type="InterPro" id="IPR013954">
    <property type="entry name" value="PNK3P"/>
</dbReference>
<dbReference type="InterPro" id="IPR023214">
    <property type="entry name" value="HAD_sf"/>
</dbReference>
<dbReference type="InterPro" id="IPR036412">
    <property type="entry name" value="HAD-like_sf"/>
</dbReference>
<dbReference type="STRING" id="913774.A0A0C3GN48"/>
<proteinExistence type="predicted"/>
<dbReference type="SUPFAM" id="SSF56784">
    <property type="entry name" value="HAD-like"/>
    <property type="match status" value="1"/>
</dbReference>
<dbReference type="PANTHER" id="PTHR12083:SF9">
    <property type="entry name" value="BIFUNCTIONAL POLYNUCLEOTIDE PHOSPHATASE_KINASE"/>
    <property type="match status" value="1"/>
</dbReference>
<dbReference type="GO" id="GO:0006284">
    <property type="term" value="P:base-excision repair"/>
    <property type="evidence" value="ECO:0007669"/>
    <property type="project" value="EnsemblFungi"/>
</dbReference>
<dbReference type="InterPro" id="IPR006549">
    <property type="entry name" value="HAD-SF_hydro_IIIA"/>
</dbReference>
<organism evidence="2 3">
    <name type="scientific">Oidiodendron maius (strain Zn)</name>
    <dbReference type="NCBI Taxonomy" id="913774"/>
    <lineage>
        <taxon>Eukaryota</taxon>
        <taxon>Fungi</taxon>
        <taxon>Dikarya</taxon>
        <taxon>Ascomycota</taxon>
        <taxon>Pezizomycotina</taxon>
        <taxon>Leotiomycetes</taxon>
        <taxon>Leotiomycetes incertae sedis</taxon>
        <taxon>Myxotrichaceae</taxon>
        <taxon>Oidiodendron</taxon>
    </lineage>
</organism>
<dbReference type="Proteomes" id="UP000054321">
    <property type="component" value="Unassembled WGS sequence"/>
</dbReference>
<dbReference type="Pfam" id="PF13671">
    <property type="entry name" value="AAA_33"/>
    <property type="match status" value="1"/>
</dbReference>
<reference evidence="3" key="2">
    <citation type="submission" date="2015-01" db="EMBL/GenBank/DDBJ databases">
        <title>Evolutionary Origins and Diversification of the Mycorrhizal Mutualists.</title>
        <authorList>
            <consortium name="DOE Joint Genome Institute"/>
            <consortium name="Mycorrhizal Genomics Consortium"/>
            <person name="Kohler A."/>
            <person name="Kuo A."/>
            <person name="Nagy L.G."/>
            <person name="Floudas D."/>
            <person name="Copeland A."/>
            <person name="Barry K.W."/>
            <person name="Cichocki N."/>
            <person name="Veneault-Fourrey C."/>
            <person name="LaButti K."/>
            <person name="Lindquist E.A."/>
            <person name="Lipzen A."/>
            <person name="Lundell T."/>
            <person name="Morin E."/>
            <person name="Murat C."/>
            <person name="Riley R."/>
            <person name="Ohm R."/>
            <person name="Sun H."/>
            <person name="Tunlid A."/>
            <person name="Henrissat B."/>
            <person name="Grigoriev I.V."/>
            <person name="Hibbett D.S."/>
            <person name="Martin F."/>
        </authorList>
    </citation>
    <scope>NUCLEOTIDE SEQUENCE [LARGE SCALE GENOMIC DNA]</scope>
    <source>
        <strain evidence="3">Zn</strain>
    </source>
</reference>
<dbReference type="EMBL" id="KN832901">
    <property type="protein sequence ID" value="KIM92989.1"/>
    <property type="molecule type" value="Genomic_DNA"/>
</dbReference>
<dbReference type="GO" id="GO:0046403">
    <property type="term" value="F:polynucleotide 3'-phosphatase activity"/>
    <property type="evidence" value="ECO:0007669"/>
    <property type="project" value="EnsemblFungi"/>
</dbReference>
<dbReference type="OrthoDB" id="19045at2759"/>
<dbReference type="PANTHER" id="PTHR12083">
    <property type="entry name" value="BIFUNCTIONAL POLYNUCLEOTIDE PHOSPHATASE/KINASE"/>
    <property type="match status" value="1"/>
</dbReference>
<protein>
    <recommendedName>
        <fullName evidence="4">PNK FHA domain-containing protein</fullName>
    </recommendedName>
</protein>
<keyword evidence="3" id="KW-1185">Reference proteome</keyword>
<dbReference type="NCBIfam" id="TIGR01662">
    <property type="entry name" value="HAD-SF-IIIA"/>
    <property type="match status" value="1"/>
</dbReference>
<evidence type="ECO:0008006" key="4">
    <source>
        <dbReference type="Google" id="ProtNLM"/>
    </source>
</evidence>
<sequence length="454" mass="50949">MAGSSSSSKRKLTAPVSPPPLRRKVQVQSGTTQNAVASFFMPTSQKPPEKMQWYERGAHGDSPKTLLVGKYVPVNDDSADANDKKRRKVAAFDFDSTLVTTSSGKKFASDAQDWKWWHPSVPRTLRKLYREDGYRIVVISNQAGISMRPDPKLPKAHHSKLSVFKTKAAAVFSQLDLPISIYAATEKDIFRKPRMGMWKELLQDYDIHLPGDLDLENSLMVGDAGGRTADGGKQKDFSCSDRNFASNTGIAFHTPEEFFLKEEPRPFVRTFDPCEYLRAGVPEAVAQVYAKTNNQDIILFCGSPGAGKSTFYWKQLEPLGYARVNQDTLKSREKCLKVAEECLDAGKSVAVDNTNADIEVRSKWVELAAKHSVPIRCVLFTAPAEVCEHNDVVRSLNKEMNPEKRAILPSLAFRGFASRYQRPVITEGFQDITEVAFTFSGSDSEWQIWQKYWT</sequence>
<feature type="region of interest" description="Disordered" evidence="1">
    <location>
        <begin position="1"/>
        <end position="29"/>
    </location>
</feature>
<dbReference type="Gene3D" id="3.40.50.1000">
    <property type="entry name" value="HAD superfamily/HAD-like"/>
    <property type="match status" value="1"/>
</dbReference>
<dbReference type="FunFam" id="3.40.50.1000:FF:000078">
    <property type="entry name" value="Bifunctional polynucleotide phosphatase/kinase"/>
    <property type="match status" value="1"/>
</dbReference>
<name>A0A0C3GN48_OIDMZ</name>
<dbReference type="SUPFAM" id="SSF52540">
    <property type="entry name" value="P-loop containing nucleoside triphosphate hydrolases"/>
    <property type="match status" value="1"/>
</dbReference>
<dbReference type="HOGENOM" id="CLU_014938_3_1_1"/>
<dbReference type="FunFam" id="3.40.50.300:FF:002548">
    <property type="entry name" value="DNA kinase/phosphatase Pnk1"/>
    <property type="match status" value="1"/>
</dbReference>
<gene>
    <name evidence="2" type="ORF">OIDMADRAFT_138491</name>
</gene>
<evidence type="ECO:0000313" key="3">
    <source>
        <dbReference type="Proteomes" id="UP000054321"/>
    </source>
</evidence>
<dbReference type="InterPro" id="IPR027417">
    <property type="entry name" value="P-loop_NTPase"/>
</dbReference>
<dbReference type="GO" id="GO:0003690">
    <property type="term" value="F:double-stranded DNA binding"/>
    <property type="evidence" value="ECO:0007669"/>
    <property type="project" value="TreeGrafter"/>
</dbReference>
<dbReference type="NCBIfam" id="TIGR01664">
    <property type="entry name" value="DNA-3'-Pase"/>
    <property type="match status" value="1"/>
</dbReference>